<protein>
    <submittedName>
        <fullName evidence="1">Uncharacterized protein</fullName>
    </submittedName>
</protein>
<dbReference type="Proteomes" id="UP000030645">
    <property type="component" value="Unassembled WGS sequence"/>
</dbReference>
<proteinExistence type="predicted"/>
<name>W9RXN0_9ROSA</name>
<gene>
    <name evidence="1" type="ORF">L484_013339</name>
</gene>
<sequence length="85" mass="9475">MSLGFQGRRGGFLRDPIGCRWIAWWVGVNLEGCGVARLRTDLGGGWHRQLGKKQLSDDFKLVEPKDGRGGGGGWHRRLVLNVVNF</sequence>
<dbReference type="EMBL" id="KE345800">
    <property type="protein sequence ID" value="EXC16759.1"/>
    <property type="molecule type" value="Genomic_DNA"/>
</dbReference>
<accession>W9RXN0</accession>
<keyword evidence="2" id="KW-1185">Reference proteome</keyword>
<organism evidence="1 2">
    <name type="scientific">Morus notabilis</name>
    <dbReference type="NCBI Taxonomy" id="981085"/>
    <lineage>
        <taxon>Eukaryota</taxon>
        <taxon>Viridiplantae</taxon>
        <taxon>Streptophyta</taxon>
        <taxon>Embryophyta</taxon>
        <taxon>Tracheophyta</taxon>
        <taxon>Spermatophyta</taxon>
        <taxon>Magnoliopsida</taxon>
        <taxon>eudicotyledons</taxon>
        <taxon>Gunneridae</taxon>
        <taxon>Pentapetalae</taxon>
        <taxon>rosids</taxon>
        <taxon>fabids</taxon>
        <taxon>Rosales</taxon>
        <taxon>Moraceae</taxon>
        <taxon>Moreae</taxon>
        <taxon>Morus</taxon>
    </lineage>
</organism>
<reference evidence="2" key="1">
    <citation type="submission" date="2013-01" db="EMBL/GenBank/DDBJ databases">
        <title>Draft Genome Sequence of a Mulberry Tree, Morus notabilis C.K. Schneid.</title>
        <authorList>
            <person name="He N."/>
            <person name="Zhao S."/>
        </authorList>
    </citation>
    <scope>NUCLEOTIDE SEQUENCE</scope>
</reference>
<dbReference type="AlphaFoldDB" id="W9RXN0"/>
<evidence type="ECO:0000313" key="1">
    <source>
        <dbReference type="EMBL" id="EXC16759.1"/>
    </source>
</evidence>
<evidence type="ECO:0000313" key="2">
    <source>
        <dbReference type="Proteomes" id="UP000030645"/>
    </source>
</evidence>